<sequence>MNPIESSNSEKRPKPPKPVKPIKNLNYEQSPVISQQNPIGQHVNTQSEKNPTSPTIVNHKKPVKPVKKNMNLTSPPLSQQPSQVEEKPATQEQAEPDENIPMKVHKKPIKQKPKLQLTVKKPKQIQITKHLEGSVEVDVSDYESDFEDEIDFQLQQKLIKQFLKSDPGRVFQIRNCCIVQIQQFAPEYPLWNKMVYMLTDVVGDELIVKVLSVKNAKDSLFAIQLAKQYVDIRKDQFMQTTVIPQGFEGFDEVDDELECQDVKDPQAQCSTITFEAFQLPTQPIKRKIQKDISVVQIYKGQITRLKMELSQILPFFDFKNPFEKYIGQRDYYWNGILIVFINQKFCFQFFSQKKVQHKTKRFLIEITPPSSQDRALASYYVKSLNVIEQNLAMFDIQDLQQIYSFGRDPSTQVTSKQKQFINLIQAQKYHLASKYPFDTERFLIYLNEKDQDLCETFLQHAETSYILIQDAPKQVMNLKFADLNEFSACFVISAQVYNWVGRRCSQATKNFCEAQRKKYEATVIEQSTELGDFLCLFEDFTHNKQLIDQELEKHKMKLAELDTEVKVTGMSVQLDFDSQLAQTDLETVQDELKFHISTDQQLESSDVLNQYDQLLNGQKVVNLCSTLAQLFCFYNKQNPKPFRVFVWKGQHCLNRQVFQTGSKFWVGPEAQKLREMKQIQTSTEESFSEGEDFLKHFDVFVYHLGQFKKFKYNMQSWNIQCPVKLQKRNHRRFFLVQNHFQFANKIVCQEQMHFDSFLNLDALSALLIIDYKDDVIYYKFGQQCVENVKQFVLNSSQSCFGTPKFKVYSVDEKHSKVNKITQINELQFDQKQNFGIFVVERQQYHVKTRQVLVYQNIGRSLLHVIRHPAMQLVVVAPFGFTDDLLFNLVLSQLTLKGVQFITCDLRDQLKLSQSLSTMQVAIQWFSGLRMVYKEPEVSQAGLYYSSCHRMYTDQIEMLATKFNNGEEVGKQYLDLNGKFKNNFYKDHKTKNVLLNQYVEAYCKKKEKDSNKNDVGLAEIIIPGEPKEPEEK</sequence>
<accession>A0A146K497</accession>
<proteinExistence type="predicted"/>
<feature type="compositionally biased region" description="Polar residues" evidence="1">
    <location>
        <begin position="70"/>
        <end position="83"/>
    </location>
</feature>
<gene>
    <name evidence="2" type="ORF">TPC1_30029</name>
</gene>
<organism evidence="2">
    <name type="scientific">Trepomonas sp. PC1</name>
    <dbReference type="NCBI Taxonomy" id="1076344"/>
    <lineage>
        <taxon>Eukaryota</taxon>
        <taxon>Metamonada</taxon>
        <taxon>Diplomonadida</taxon>
        <taxon>Hexamitidae</taxon>
        <taxon>Hexamitinae</taxon>
        <taxon>Trepomonas</taxon>
    </lineage>
</organism>
<evidence type="ECO:0000313" key="2">
    <source>
        <dbReference type="EMBL" id="JAP90476.1"/>
    </source>
</evidence>
<feature type="compositionally biased region" description="Basic residues" evidence="1">
    <location>
        <begin position="58"/>
        <end position="67"/>
    </location>
</feature>
<feature type="region of interest" description="Disordered" evidence="1">
    <location>
        <begin position="1"/>
        <end position="98"/>
    </location>
</feature>
<reference evidence="2" key="1">
    <citation type="submission" date="2015-07" db="EMBL/GenBank/DDBJ databases">
        <title>Adaptation to a free-living lifestyle via gene acquisitions in the diplomonad Trepomonas sp. PC1.</title>
        <authorList>
            <person name="Xu F."/>
            <person name="Jerlstrom-Hultqvist J."/>
            <person name="Kolisko M."/>
            <person name="Simpson A.G.B."/>
            <person name="Roger A.J."/>
            <person name="Svard S.G."/>
            <person name="Andersson J.O."/>
        </authorList>
    </citation>
    <scope>NUCLEOTIDE SEQUENCE</scope>
    <source>
        <strain evidence="2">PC1</strain>
    </source>
</reference>
<evidence type="ECO:0000256" key="1">
    <source>
        <dbReference type="SAM" id="MobiDB-lite"/>
    </source>
</evidence>
<protein>
    <submittedName>
        <fullName evidence="2">Uncharacterized protein</fullName>
    </submittedName>
</protein>
<dbReference type="AlphaFoldDB" id="A0A146K497"/>
<name>A0A146K497_9EUKA</name>
<dbReference type="EMBL" id="GDID01006130">
    <property type="protein sequence ID" value="JAP90476.1"/>
    <property type="molecule type" value="Transcribed_RNA"/>
</dbReference>
<feature type="compositionally biased region" description="Polar residues" evidence="1">
    <location>
        <begin position="26"/>
        <end position="56"/>
    </location>
</feature>